<dbReference type="InterPro" id="IPR007693">
    <property type="entry name" value="DNA_helicase_DnaB-like_N"/>
</dbReference>
<evidence type="ECO:0000256" key="9">
    <source>
        <dbReference type="ARBA" id="ARBA00023235"/>
    </source>
</evidence>
<evidence type="ECO:0000313" key="15">
    <source>
        <dbReference type="EMBL" id="MEB3428512.1"/>
    </source>
</evidence>
<sequence length="442" mass="49578">MDKTIKEFPHDLDAELAVLGVMMLSDEGISIAEEILNAEDFYDKRNQEIFRSIINLSAKNIKVDPILILEDLKKRDLSEEIGGLDYIMGITAGVYYLSQIRHYANIVEEKSTLRKLIVAADQIISMSYEDTKERDEIVEISEKLIFDITQKSHDDGLVRVGNLTSEVIKNMSIRSSLNGDITGVTTGLVDLDNMLSGLQKSDLVLLAARPSMGKTALGVNIAVNASLNENHVAIFSLEMSKMQLMQRIISQLSFVDLTDIITGNISDWDEILTTISALEKIDLYIDDTPSISLSELRAKCRRLKAEKGLDLIVIDYLQLMTTKGRTENRQLEISAISRGLKALAKELNAPVLALAQLSRAPELRQNKRPILSDLRESGAIEQDADVVMMLYRDDYYNENSEIPNTCDVIIAKHRNGQTGSVRLFYKKTITRFADMLKDGKEE</sequence>
<dbReference type="GO" id="GO:0016787">
    <property type="term" value="F:hydrolase activity"/>
    <property type="evidence" value="ECO:0007669"/>
    <property type="project" value="UniProtKB-KW"/>
</dbReference>
<dbReference type="SUPFAM" id="SSF52540">
    <property type="entry name" value="P-loop containing nucleoside triphosphate hydrolases"/>
    <property type="match status" value="1"/>
</dbReference>
<dbReference type="NCBIfam" id="TIGR00665">
    <property type="entry name" value="DnaB"/>
    <property type="match status" value="1"/>
</dbReference>
<dbReference type="CDD" id="cd00984">
    <property type="entry name" value="DnaB_C"/>
    <property type="match status" value="1"/>
</dbReference>
<dbReference type="InterPro" id="IPR027417">
    <property type="entry name" value="P-loop_NTPase"/>
</dbReference>
<comment type="catalytic activity">
    <reaction evidence="10 12">
        <text>ATP + H2O = ADP + phosphate + H(+)</text>
        <dbReference type="Rhea" id="RHEA:13065"/>
        <dbReference type="ChEBI" id="CHEBI:15377"/>
        <dbReference type="ChEBI" id="CHEBI:15378"/>
        <dbReference type="ChEBI" id="CHEBI:30616"/>
        <dbReference type="ChEBI" id="CHEBI:43474"/>
        <dbReference type="ChEBI" id="CHEBI:456216"/>
        <dbReference type="EC" id="5.6.2.3"/>
    </reaction>
</comment>
<evidence type="ECO:0000256" key="5">
    <source>
        <dbReference type="ARBA" id="ARBA00022801"/>
    </source>
</evidence>
<evidence type="ECO:0000256" key="3">
    <source>
        <dbReference type="ARBA" id="ARBA00022705"/>
    </source>
</evidence>
<evidence type="ECO:0000256" key="11">
    <source>
        <dbReference type="NCBIfam" id="TIGR00665"/>
    </source>
</evidence>
<accession>A0AAW9MVJ9</accession>
<feature type="domain" description="SF4 helicase" evidence="14">
    <location>
        <begin position="177"/>
        <end position="439"/>
    </location>
</feature>
<comment type="similarity">
    <text evidence="1 12">Belongs to the helicase family. DnaB subfamily.</text>
</comment>
<evidence type="ECO:0000256" key="4">
    <source>
        <dbReference type="ARBA" id="ARBA00022741"/>
    </source>
</evidence>
<keyword evidence="3 12" id="KW-0235">DNA replication</keyword>
<evidence type="ECO:0000313" key="16">
    <source>
        <dbReference type="Proteomes" id="UP001357733"/>
    </source>
</evidence>
<dbReference type="GO" id="GO:0006269">
    <property type="term" value="P:DNA replication, synthesis of primer"/>
    <property type="evidence" value="ECO:0007669"/>
    <property type="project" value="UniProtKB-UniRule"/>
</dbReference>
<feature type="domain" description="RecA family profile 1" evidence="13">
    <location>
        <begin position="180"/>
        <end position="357"/>
    </location>
</feature>
<organism evidence="15 16">
    <name type="scientific">Citroniella saccharovorans</name>
    <dbReference type="NCBI Taxonomy" id="2053367"/>
    <lineage>
        <taxon>Bacteria</taxon>
        <taxon>Bacillati</taxon>
        <taxon>Bacillota</taxon>
        <taxon>Tissierellia</taxon>
        <taxon>Tissierellales</taxon>
        <taxon>Peptoniphilaceae</taxon>
        <taxon>Citroniella</taxon>
    </lineage>
</organism>
<evidence type="ECO:0000256" key="2">
    <source>
        <dbReference type="ARBA" id="ARBA00022515"/>
    </source>
</evidence>
<dbReference type="GO" id="GO:0003677">
    <property type="term" value="F:DNA binding"/>
    <property type="evidence" value="ECO:0007669"/>
    <property type="project" value="UniProtKB-UniRule"/>
</dbReference>
<dbReference type="PROSITE" id="PS50162">
    <property type="entry name" value="RECA_2"/>
    <property type="match status" value="1"/>
</dbReference>
<evidence type="ECO:0000256" key="8">
    <source>
        <dbReference type="ARBA" id="ARBA00023125"/>
    </source>
</evidence>
<keyword evidence="9" id="KW-0413">Isomerase</keyword>
<keyword evidence="8 12" id="KW-0238">DNA-binding</keyword>
<evidence type="ECO:0000256" key="1">
    <source>
        <dbReference type="ARBA" id="ARBA00008428"/>
    </source>
</evidence>
<evidence type="ECO:0000256" key="6">
    <source>
        <dbReference type="ARBA" id="ARBA00022806"/>
    </source>
</evidence>
<evidence type="ECO:0000259" key="14">
    <source>
        <dbReference type="PROSITE" id="PS51199"/>
    </source>
</evidence>
<dbReference type="SUPFAM" id="SSF48024">
    <property type="entry name" value="N-terminal domain of DnaB helicase"/>
    <property type="match status" value="1"/>
</dbReference>
<dbReference type="InterPro" id="IPR036185">
    <property type="entry name" value="DNA_heli_DnaB-like_N_sf"/>
</dbReference>
<keyword evidence="4 12" id="KW-0547">Nucleotide-binding</keyword>
<dbReference type="Pfam" id="PF03796">
    <property type="entry name" value="DnaB_C"/>
    <property type="match status" value="1"/>
</dbReference>
<keyword evidence="16" id="KW-1185">Reference proteome</keyword>
<keyword evidence="7 12" id="KW-0067">ATP-binding</keyword>
<evidence type="ECO:0000256" key="12">
    <source>
        <dbReference type="RuleBase" id="RU362085"/>
    </source>
</evidence>
<dbReference type="Proteomes" id="UP001357733">
    <property type="component" value="Unassembled WGS sequence"/>
</dbReference>
<comment type="caution">
    <text evidence="15">The sequence shown here is derived from an EMBL/GenBank/DDBJ whole genome shotgun (WGS) entry which is preliminary data.</text>
</comment>
<dbReference type="GO" id="GO:0043139">
    <property type="term" value="F:5'-3' DNA helicase activity"/>
    <property type="evidence" value="ECO:0007669"/>
    <property type="project" value="UniProtKB-EC"/>
</dbReference>
<dbReference type="EMBL" id="JAYKOT010000001">
    <property type="protein sequence ID" value="MEB3428512.1"/>
    <property type="molecule type" value="Genomic_DNA"/>
</dbReference>
<dbReference type="GO" id="GO:0140664">
    <property type="term" value="F:ATP-dependent DNA damage sensor activity"/>
    <property type="evidence" value="ECO:0007669"/>
    <property type="project" value="InterPro"/>
</dbReference>
<dbReference type="InterPro" id="IPR007692">
    <property type="entry name" value="DNA_helicase_DnaB"/>
</dbReference>
<dbReference type="GO" id="GO:0005524">
    <property type="term" value="F:ATP binding"/>
    <property type="evidence" value="ECO:0007669"/>
    <property type="project" value="UniProtKB-UniRule"/>
</dbReference>
<dbReference type="PANTHER" id="PTHR30153:SF2">
    <property type="entry name" value="REPLICATIVE DNA HELICASE"/>
    <property type="match status" value="1"/>
</dbReference>
<proteinExistence type="inferred from homology"/>
<dbReference type="Gene3D" id="1.10.860.10">
    <property type="entry name" value="DNAb Helicase, Chain A"/>
    <property type="match status" value="1"/>
</dbReference>
<name>A0AAW9MVJ9_9FIRM</name>
<gene>
    <name evidence="15" type="primary">dnaB</name>
    <name evidence="15" type="ORF">VLK81_00380</name>
</gene>
<evidence type="ECO:0000259" key="13">
    <source>
        <dbReference type="PROSITE" id="PS50162"/>
    </source>
</evidence>
<evidence type="ECO:0000256" key="10">
    <source>
        <dbReference type="ARBA" id="ARBA00048954"/>
    </source>
</evidence>
<dbReference type="InterPro" id="IPR020588">
    <property type="entry name" value="RecA_ATP-bd"/>
</dbReference>
<keyword evidence="6 12" id="KW-0347">Helicase</keyword>
<dbReference type="GO" id="GO:0005829">
    <property type="term" value="C:cytosol"/>
    <property type="evidence" value="ECO:0007669"/>
    <property type="project" value="TreeGrafter"/>
</dbReference>
<dbReference type="GO" id="GO:1990077">
    <property type="term" value="C:primosome complex"/>
    <property type="evidence" value="ECO:0007669"/>
    <property type="project" value="UniProtKB-UniRule"/>
</dbReference>
<dbReference type="RefSeq" id="WP_324618596.1">
    <property type="nucleotide sequence ID" value="NZ_JAYKOT010000001.1"/>
</dbReference>
<reference evidence="15 16" key="1">
    <citation type="submission" date="2024-01" db="EMBL/GenBank/DDBJ databases">
        <title>Complete genome sequence of Citroniella saccharovorans strain M6.X9, isolated from human fecal sample.</title>
        <authorList>
            <person name="Cheng G."/>
            <person name="Westerholm M."/>
            <person name="Schnurer A."/>
        </authorList>
    </citation>
    <scope>NUCLEOTIDE SEQUENCE [LARGE SCALE GENOMIC DNA]</scope>
    <source>
        <strain evidence="15 16">DSM 29873</strain>
    </source>
</reference>
<evidence type="ECO:0000256" key="7">
    <source>
        <dbReference type="ARBA" id="ARBA00022840"/>
    </source>
</evidence>
<keyword evidence="5 12" id="KW-0378">Hydrolase</keyword>
<dbReference type="Pfam" id="PF00772">
    <property type="entry name" value="DnaB"/>
    <property type="match status" value="1"/>
</dbReference>
<dbReference type="InterPro" id="IPR016136">
    <property type="entry name" value="DNA_helicase_N/primase_C"/>
</dbReference>
<dbReference type="AlphaFoldDB" id="A0AAW9MVJ9"/>
<dbReference type="Gene3D" id="3.40.50.300">
    <property type="entry name" value="P-loop containing nucleotide triphosphate hydrolases"/>
    <property type="match status" value="1"/>
</dbReference>
<dbReference type="InterPro" id="IPR007694">
    <property type="entry name" value="DNA_helicase_DnaB-like_C"/>
</dbReference>
<protein>
    <recommendedName>
        <fullName evidence="11 12">Replicative DNA helicase</fullName>
        <ecNumber evidence="11 12">5.6.2.3</ecNumber>
    </recommendedName>
</protein>
<keyword evidence="2 12" id="KW-0639">Primosome</keyword>
<comment type="function">
    <text evidence="12">The main replicative DNA helicase, it participates in initiation and elongation during chromosome replication. Travels ahead of the DNA replisome, separating dsDNA into templates for DNA synthesis. A processive ATP-dependent 5'-3' DNA helicase it has DNA-dependent ATPase activity.</text>
</comment>
<dbReference type="GO" id="GO:0006281">
    <property type="term" value="P:DNA repair"/>
    <property type="evidence" value="ECO:0007669"/>
    <property type="project" value="InterPro"/>
</dbReference>
<dbReference type="EC" id="5.6.2.3" evidence="11 12"/>
<dbReference type="PANTHER" id="PTHR30153">
    <property type="entry name" value="REPLICATIVE DNA HELICASE DNAB"/>
    <property type="match status" value="1"/>
</dbReference>
<dbReference type="PROSITE" id="PS51199">
    <property type="entry name" value="SF4_HELICASE"/>
    <property type="match status" value="1"/>
</dbReference>